<dbReference type="EMBL" id="CCKQ01017202">
    <property type="protein sequence ID" value="CDW89070.1"/>
    <property type="molecule type" value="Genomic_DNA"/>
</dbReference>
<reference evidence="2 3" key="1">
    <citation type="submission" date="2014-06" db="EMBL/GenBank/DDBJ databases">
        <authorList>
            <person name="Swart Estienne"/>
        </authorList>
    </citation>
    <scope>NUCLEOTIDE SEQUENCE [LARGE SCALE GENOMIC DNA]</scope>
    <source>
        <strain evidence="2 3">130c</strain>
    </source>
</reference>
<organism evidence="2 3">
    <name type="scientific">Stylonychia lemnae</name>
    <name type="common">Ciliate</name>
    <dbReference type="NCBI Taxonomy" id="5949"/>
    <lineage>
        <taxon>Eukaryota</taxon>
        <taxon>Sar</taxon>
        <taxon>Alveolata</taxon>
        <taxon>Ciliophora</taxon>
        <taxon>Intramacronucleata</taxon>
        <taxon>Spirotrichea</taxon>
        <taxon>Stichotrichia</taxon>
        <taxon>Sporadotrichida</taxon>
        <taxon>Oxytrichidae</taxon>
        <taxon>Stylonychinae</taxon>
        <taxon>Stylonychia</taxon>
    </lineage>
</organism>
<keyword evidence="1" id="KW-1133">Transmembrane helix</keyword>
<evidence type="ECO:0000256" key="1">
    <source>
        <dbReference type="SAM" id="Phobius"/>
    </source>
</evidence>
<accession>A0A078B3G4</accession>
<gene>
    <name evidence="2" type="primary">Contig14488.g15438</name>
    <name evidence="2" type="ORF">STYLEM_18199</name>
</gene>
<evidence type="ECO:0000313" key="2">
    <source>
        <dbReference type="EMBL" id="CDW89070.1"/>
    </source>
</evidence>
<name>A0A078B3G4_STYLE</name>
<dbReference type="AlphaFoldDB" id="A0A078B3G4"/>
<feature type="transmembrane region" description="Helical" evidence="1">
    <location>
        <begin position="16"/>
        <end position="42"/>
    </location>
</feature>
<keyword evidence="3" id="KW-1185">Reference proteome</keyword>
<sequence>MEKQGRKYRNSIKKSLTCLLTSSAIIGITLVISVCMILYVYFFSISKDGVVDNLLELQREHMIPLVQNKAVQISASLQSNINSLLMIIYDIQDIGSGKVTQLGADQQRKWYWNEKVVNNNFSGFKKYMKKKHDGIWISQSNSTWYSLTQSTRFQDLTSTEKYALSVGSTIDTLVQPTYDLNPNAFSIIYTTFGTGQSYTYPYQSIFDEPQLQTRRPSQEDFQSNINQLEQLSRNQQSSKGRQKFILYQKQSLTALQKILLPQKIPDVDHGIQMLMV</sequence>
<keyword evidence="1" id="KW-0472">Membrane</keyword>
<dbReference type="Proteomes" id="UP000039865">
    <property type="component" value="Unassembled WGS sequence"/>
</dbReference>
<protein>
    <submittedName>
        <fullName evidence="2">Uncharacterized protein</fullName>
    </submittedName>
</protein>
<proteinExistence type="predicted"/>
<keyword evidence="1" id="KW-0812">Transmembrane</keyword>
<dbReference type="InParanoid" id="A0A078B3G4"/>
<evidence type="ECO:0000313" key="3">
    <source>
        <dbReference type="Proteomes" id="UP000039865"/>
    </source>
</evidence>